<evidence type="ECO:0000256" key="5">
    <source>
        <dbReference type="ARBA" id="ARBA00022806"/>
    </source>
</evidence>
<dbReference type="Pfam" id="PF21634">
    <property type="entry name" value="MOV-10_beta-barrel"/>
    <property type="match status" value="1"/>
</dbReference>
<accession>A0ABD0QZE4</accession>
<evidence type="ECO:0008006" key="11">
    <source>
        <dbReference type="Google" id="ProtNLM"/>
    </source>
</evidence>
<dbReference type="Pfam" id="PF21635">
    <property type="entry name" value="Mov-10_helical"/>
    <property type="match status" value="1"/>
</dbReference>
<reference evidence="9 10" key="1">
    <citation type="submission" date="2024-05" db="EMBL/GenBank/DDBJ databases">
        <title>Genome sequencing and assembly of Indian major carp, Cirrhinus mrigala (Hamilton, 1822).</title>
        <authorList>
            <person name="Mohindra V."/>
            <person name="Chowdhury L.M."/>
            <person name="Lal K."/>
            <person name="Jena J.K."/>
        </authorList>
    </citation>
    <scope>NUCLEOTIDE SEQUENCE [LARGE SCALE GENOMIC DNA]</scope>
    <source>
        <strain evidence="9">CM1030</strain>
        <tissue evidence="9">Blood</tissue>
    </source>
</reference>
<sequence>QLCMKNYAERFHLLLHLEEIQMEVDIKKYDLYGKTMTLDKSDKRLLILKVPGVAENRPSVLRGDKLNVRLSGDKSQPITVYEGYVHRVELDRVKLGFSK</sequence>
<evidence type="ECO:0000256" key="6">
    <source>
        <dbReference type="ARBA" id="ARBA00022840"/>
    </source>
</evidence>
<feature type="domain" description="Helicase MOV-10 helical" evidence="8">
    <location>
        <begin position="2"/>
        <end position="28"/>
    </location>
</feature>
<evidence type="ECO:0000313" key="9">
    <source>
        <dbReference type="EMBL" id="KAL0191609.1"/>
    </source>
</evidence>
<keyword evidence="5" id="KW-0347">Helicase</keyword>
<name>A0ABD0QZE4_CIRMR</name>
<dbReference type="EMBL" id="JAMKFB020000006">
    <property type="protein sequence ID" value="KAL0191609.1"/>
    <property type="molecule type" value="Genomic_DNA"/>
</dbReference>
<evidence type="ECO:0000256" key="2">
    <source>
        <dbReference type="ARBA" id="ARBA00022490"/>
    </source>
</evidence>
<proteinExistence type="predicted"/>
<evidence type="ECO:0000256" key="1">
    <source>
        <dbReference type="ARBA" id="ARBA00004496"/>
    </source>
</evidence>
<feature type="non-terminal residue" evidence="9">
    <location>
        <position position="1"/>
    </location>
</feature>
<keyword evidence="10" id="KW-1185">Reference proteome</keyword>
<evidence type="ECO:0000313" key="10">
    <source>
        <dbReference type="Proteomes" id="UP001529510"/>
    </source>
</evidence>
<evidence type="ECO:0000259" key="8">
    <source>
        <dbReference type="Pfam" id="PF21635"/>
    </source>
</evidence>
<feature type="domain" description="Helicase MOV-10-like beta-barrel" evidence="7">
    <location>
        <begin position="29"/>
        <end position="99"/>
    </location>
</feature>
<dbReference type="GO" id="GO:0005737">
    <property type="term" value="C:cytoplasm"/>
    <property type="evidence" value="ECO:0007669"/>
    <property type="project" value="UniProtKB-SubCell"/>
</dbReference>
<dbReference type="PANTHER" id="PTHR45418">
    <property type="entry name" value="CANCER/TESTIS ANTIGEN 55"/>
    <property type="match status" value="1"/>
</dbReference>
<dbReference type="GO" id="GO:0005524">
    <property type="term" value="F:ATP binding"/>
    <property type="evidence" value="ECO:0007669"/>
    <property type="project" value="UniProtKB-KW"/>
</dbReference>
<protein>
    <recommendedName>
        <fullName evidence="11">RNA helicase</fullName>
    </recommendedName>
</protein>
<dbReference type="GO" id="GO:0004386">
    <property type="term" value="F:helicase activity"/>
    <property type="evidence" value="ECO:0007669"/>
    <property type="project" value="UniProtKB-KW"/>
</dbReference>
<evidence type="ECO:0000256" key="3">
    <source>
        <dbReference type="ARBA" id="ARBA00022741"/>
    </source>
</evidence>
<dbReference type="InterPro" id="IPR049080">
    <property type="entry name" value="MOV-10-like_beta-barrel"/>
</dbReference>
<comment type="subcellular location">
    <subcellularLocation>
        <location evidence="1">Cytoplasm</location>
    </subcellularLocation>
</comment>
<dbReference type="AlphaFoldDB" id="A0ABD0QZE4"/>
<dbReference type="PANTHER" id="PTHR45418:SF1">
    <property type="entry name" value="CANCER_TESTIS ANTIGEN 55"/>
    <property type="match status" value="1"/>
</dbReference>
<organism evidence="9 10">
    <name type="scientific">Cirrhinus mrigala</name>
    <name type="common">Mrigala</name>
    <dbReference type="NCBI Taxonomy" id="683832"/>
    <lineage>
        <taxon>Eukaryota</taxon>
        <taxon>Metazoa</taxon>
        <taxon>Chordata</taxon>
        <taxon>Craniata</taxon>
        <taxon>Vertebrata</taxon>
        <taxon>Euteleostomi</taxon>
        <taxon>Actinopterygii</taxon>
        <taxon>Neopterygii</taxon>
        <taxon>Teleostei</taxon>
        <taxon>Ostariophysi</taxon>
        <taxon>Cypriniformes</taxon>
        <taxon>Cyprinidae</taxon>
        <taxon>Labeoninae</taxon>
        <taxon>Labeonini</taxon>
        <taxon>Cirrhinus</taxon>
    </lineage>
</organism>
<evidence type="ECO:0000256" key="4">
    <source>
        <dbReference type="ARBA" id="ARBA00022801"/>
    </source>
</evidence>
<feature type="non-terminal residue" evidence="9">
    <location>
        <position position="99"/>
    </location>
</feature>
<comment type="caution">
    <text evidence="9">The sequence shown here is derived from an EMBL/GenBank/DDBJ whole genome shotgun (WGS) entry which is preliminary data.</text>
</comment>
<evidence type="ECO:0000259" key="7">
    <source>
        <dbReference type="Pfam" id="PF21634"/>
    </source>
</evidence>
<gene>
    <name evidence="9" type="ORF">M9458_014307</name>
</gene>
<keyword evidence="3" id="KW-0547">Nucleotide-binding</keyword>
<keyword evidence="2" id="KW-0963">Cytoplasm</keyword>
<dbReference type="GO" id="GO:0016787">
    <property type="term" value="F:hydrolase activity"/>
    <property type="evidence" value="ECO:0007669"/>
    <property type="project" value="UniProtKB-KW"/>
</dbReference>
<dbReference type="Proteomes" id="UP001529510">
    <property type="component" value="Unassembled WGS sequence"/>
</dbReference>
<dbReference type="InterPro" id="IPR049079">
    <property type="entry name" value="Mov-10_helical"/>
</dbReference>
<keyword evidence="4" id="KW-0378">Hydrolase</keyword>
<keyword evidence="6" id="KW-0067">ATP-binding</keyword>